<sequence length="135" mass="14065">MSEGLLHESQEVAVPEHVKQFESQVETGSTIVTGVSTSFPAIGLSLGENICILNVPVSPVVDGFLNNPIFTPNCPVLVAEGNSPVTFTVTAPPLEPMLQAIVTVDAKILEQVSNAAAPPEFAVETVIEVGAVITT</sequence>
<gene>
    <name evidence="1" type="ORF">ECRASSUSDP1_LOCUS1446</name>
</gene>
<evidence type="ECO:0000313" key="1">
    <source>
        <dbReference type="EMBL" id="CAI2360148.1"/>
    </source>
</evidence>
<dbReference type="AlphaFoldDB" id="A0AAD1X1Z9"/>
<dbReference type="Proteomes" id="UP001295684">
    <property type="component" value="Unassembled WGS sequence"/>
</dbReference>
<evidence type="ECO:0000313" key="2">
    <source>
        <dbReference type="Proteomes" id="UP001295684"/>
    </source>
</evidence>
<dbReference type="EMBL" id="CAMPGE010001368">
    <property type="protein sequence ID" value="CAI2360148.1"/>
    <property type="molecule type" value="Genomic_DNA"/>
</dbReference>
<comment type="caution">
    <text evidence="1">The sequence shown here is derived from an EMBL/GenBank/DDBJ whole genome shotgun (WGS) entry which is preliminary data.</text>
</comment>
<name>A0AAD1X1Z9_EUPCR</name>
<accession>A0AAD1X1Z9</accession>
<protein>
    <submittedName>
        <fullName evidence="1">Uncharacterized protein</fullName>
    </submittedName>
</protein>
<keyword evidence="2" id="KW-1185">Reference proteome</keyword>
<organism evidence="1 2">
    <name type="scientific">Euplotes crassus</name>
    <dbReference type="NCBI Taxonomy" id="5936"/>
    <lineage>
        <taxon>Eukaryota</taxon>
        <taxon>Sar</taxon>
        <taxon>Alveolata</taxon>
        <taxon>Ciliophora</taxon>
        <taxon>Intramacronucleata</taxon>
        <taxon>Spirotrichea</taxon>
        <taxon>Hypotrichia</taxon>
        <taxon>Euplotida</taxon>
        <taxon>Euplotidae</taxon>
        <taxon>Moneuplotes</taxon>
    </lineage>
</organism>
<reference evidence="1" key="1">
    <citation type="submission" date="2023-07" db="EMBL/GenBank/DDBJ databases">
        <authorList>
            <consortium name="AG Swart"/>
            <person name="Singh M."/>
            <person name="Singh A."/>
            <person name="Seah K."/>
            <person name="Emmerich C."/>
        </authorList>
    </citation>
    <scope>NUCLEOTIDE SEQUENCE</scope>
    <source>
        <strain evidence="1">DP1</strain>
    </source>
</reference>
<proteinExistence type="predicted"/>